<organism evidence="1">
    <name type="scientific">Arundo donax</name>
    <name type="common">Giant reed</name>
    <name type="synonym">Donax arundinaceus</name>
    <dbReference type="NCBI Taxonomy" id="35708"/>
    <lineage>
        <taxon>Eukaryota</taxon>
        <taxon>Viridiplantae</taxon>
        <taxon>Streptophyta</taxon>
        <taxon>Embryophyta</taxon>
        <taxon>Tracheophyta</taxon>
        <taxon>Spermatophyta</taxon>
        <taxon>Magnoliopsida</taxon>
        <taxon>Liliopsida</taxon>
        <taxon>Poales</taxon>
        <taxon>Poaceae</taxon>
        <taxon>PACMAD clade</taxon>
        <taxon>Arundinoideae</taxon>
        <taxon>Arundineae</taxon>
        <taxon>Arundo</taxon>
    </lineage>
</organism>
<dbReference type="AlphaFoldDB" id="A0A0A9C8T4"/>
<name>A0A0A9C8T4_ARUDO</name>
<proteinExistence type="predicted"/>
<protein>
    <submittedName>
        <fullName evidence="1">Uncharacterized protein</fullName>
    </submittedName>
</protein>
<evidence type="ECO:0000313" key="1">
    <source>
        <dbReference type="EMBL" id="JAD69815.1"/>
    </source>
</evidence>
<accession>A0A0A9C8T4</accession>
<sequence length="37" mass="4439">MQSPCSRFKKGYDCYSCQYTYTQHFEFLQMGAICIIF</sequence>
<dbReference type="EMBL" id="GBRH01228080">
    <property type="protein sequence ID" value="JAD69815.1"/>
    <property type="molecule type" value="Transcribed_RNA"/>
</dbReference>
<reference evidence="1" key="1">
    <citation type="submission" date="2014-09" db="EMBL/GenBank/DDBJ databases">
        <authorList>
            <person name="Magalhaes I.L.F."/>
            <person name="Oliveira U."/>
            <person name="Santos F.R."/>
            <person name="Vidigal T.H.D.A."/>
            <person name="Brescovit A.D."/>
            <person name="Santos A.J."/>
        </authorList>
    </citation>
    <scope>NUCLEOTIDE SEQUENCE</scope>
    <source>
        <tissue evidence="1">Shoot tissue taken approximately 20 cm above the soil surface</tissue>
    </source>
</reference>
<reference evidence="1" key="2">
    <citation type="journal article" date="2015" name="Data Brief">
        <title>Shoot transcriptome of the giant reed, Arundo donax.</title>
        <authorList>
            <person name="Barrero R.A."/>
            <person name="Guerrero F.D."/>
            <person name="Moolhuijzen P."/>
            <person name="Goolsby J.A."/>
            <person name="Tidwell J."/>
            <person name="Bellgard S.E."/>
            <person name="Bellgard M.I."/>
        </authorList>
    </citation>
    <scope>NUCLEOTIDE SEQUENCE</scope>
    <source>
        <tissue evidence="1">Shoot tissue taken approximately 20 cm above the soil surface</tissue>
    </source>
</reference>